<dbReference type="Proteomes" id="UP000245535">
    <property type="component" value="Unassembled WGS sequence"/>
</dbReference>
<comment type="similarity">
    <text evidence="8">Belongs to the PpiD chaperone family.</text>
</comment>
<keyword evidence="11 14" id="KW-0413">Isomerase</keyword>
<evidence type="ECO:0000256" key="12">
    <source>
        <dbReference type="SAM" id="Phobius"/>
    </source>
</evidence>
<reference evidence="14 15" key="1">
    <citation type="submission" date="2018-03" db="EMBL/GenBank/DDBJ databases">
        <title>Genomic Encyclopedia of Archaeal and Bacterial Type Strains, Phase II (KMG-II): from individual species to whole genera.</title>
        <authorList>
            <person name="Goeker M."/>
        </authorList>
    </citation>
    <scope>NUCLEOTIDE SEQUENCE [LARGE SCALE GENOMIC DNA]</scope>
    <source>
        <strain evidence="14 15">DSM 28229</strain>
    </source>
</reference>
<dbReference type="Pfam" id="PF13623">
    <property type="entry name" value="SurA_N_2"/>
    <property type="match status" value="1"/>
</dbReference>
<comment type="subcellular location">
    <subcellularLocation>
        <location evidence="1">Cell inner membrane</location>
        <topology evidence="1">Single-pass type II membrane protein</topology>
        <orientation evidence="1">Periplasmic side</orientation>
    </subcellularLocation>
</comment>
<evidence type="ECO:0000256" key="5">
    <source>
        <dbReference type="ARBA" id="ARBA00022989"/>
    </source>
</evidence>
<keyword evidence="7" id="KW-0143">Chaperone</keyword>
<protein>
    <recommendedName>
        <fullName evidence="9">Periplasmic chaperone PpiD</fullName>
    </recommendedName>
    <alternativeName>
        <fullName evidence="10">Periplasmic folding chaperone</fullName>
    </alternativeName>
</protein>
<keyword evidence="2" id="KW-1003">Cell membrane</keyword>
<dbReference type="Pfam" id="PF13616">
    <property type="entry name" value="Rotamase_3"/>
    <property type="match status" value="1"/>
</dbReference>
<dbReference type="SUPFAM" id="SSF54534">
    <property type="entry name" value="FKBP-like"/>
    <property type="match status" value="1"/>
</dbReference>
<dbReference type="SUPFAM" id="SSF109998">
    <property type="entry name" value="Triger factor/SurA peptide-binding domain-like"/>
    <property type="match status" value="1"/>
</dbReference>
<feature type="transmembrane region" description="Helical" evidence="12">
    <location>
        <begin position="12"/>
        <end position="32"/>
    </location>
</feature>
<dbReference type="InterPro" id="IPR046357">
    <property type="entry name" value="PPIase_dom_sf"/>
</dbReference>
<dbReference type="EMBL" id="QGDO01000009">
    <property type="protein sequence ID" value="PWJ36137.1"/>
    <property type="molecule type" value="Genomic_DNA"/>
</dbReference>
<accession>A0A315Z0E5</accession>
<dbReference type="AlphaFoldDB" id="A0A315Z0E5"/>
<keyword evidence="3" id="KW-0997">Cell inner membrane</keyword>
<dbReference type="InterPro" id="IPR027304">
    <property type="entry name" value="Trigger_fact/SurA_dom_sf"/>
</dbReference>
<organism evidence="14 15">
    <name type="scientific">Sediminitomix flava</name>
    <dbReference type="NCBI Taxonomy" id="379075"/>
    <lineage>
        <taxon>Bacteria</taxon>
        <taxon>Pseudomonadati</taxon>
        <taxon>Bacteroidota</taxon>
        <taxon>Cytophagia</taxon>
        <taxon>Cytophagales</taxon>
        <taxon>Flammeovirgaceae</taxon>
        <taxon>Sediminitomix</taxon>
    </lineage>
</organism>
<keyword evidence="15" id="KW-1185">Reference proteome</keyword>
<keyword evidence="6 12" id="KW-0472">Membrane</keyword>
<evidence type="ECO:0000256" key="9">
    <source>
        <dbReference type="ARBA" id="ARBA00040743"/>
    </source>
</evidence>
<evidence type="ECO:0000259" key="13">
    <source>
        <dbReference type="PROSITE" id="PS50198"/>
    </source>
</evidence>
<keyword evidence="11" id="KW-0697">Rotamase</keyword>
<dbReference type="RefSeq" id="WP_109622586.1">
    <property type="nucleotide sequence ID" value="NZ_QGDO01000009.1"/>
</dbReference>
<evidence type="ECO:0000256" key="4">
    <source>
        <dbReference type="ARBA" id="ARBA00022692"/>
    </source>
</evidence>
<evidence type="ECO:0000313" key="15">
    <source>
        <dbReference type="Proteomes" id="UP000245535"/>
    </source>
</evidence>
<dbReference type="InterPro" id="IPR052029">
    <property type="entry name" value="PpiD_chaperone"/>
</dbReference>
<dbReference type="PANTHER" id="PTHR47529:SF1">
    <property type="entry name" value="PERIPLASMIC CHAPERONE PPID"/>
    <property type="match status" value="1"/>
</dbReference>
<proteinExistence type="inferred from homology"/>
<sequence length="703" mass="77457">MAIISKIREKSGLAVGAIAIGLIGFVVGGDLLSGNSRLLGSNKQIVGEINGMEIDRQEFETELERQRALYSNQLGQYPAAREMQILRDRAWNAFIEKYAYDAEYDKLGLKVTPEELEDMIKGNNIHPYLKQSPIFLDSLGNFSKERVIQYLGALKQQGANSPAYVEFMNFEQQLPGLRVRQKYENLLSTSNYATDLEGKKEYEKQNTKADVAYLYVPFYSVADSLVEVSNGELKDYYNSHKEDFKRDETRSIQFVSFSIAPSADDKAALEREVNGLKQPFAEAVDDSVFVQSNTEAAAPFMSVNATGVPSTLDINKLEKGEVAGPFFAANAYRLYKVMDVEKDTVLSARASHILIKAGDDKAAAKKEAQGILNEIKGGADFAQMARKHGQDGTKAKGGDLNWFSEGAMVKPFNDAVFKAKKTGLLPRLVETEFGYHIIDVTETATDKKVVLGVVERPLNPSERTINEAFTKAGRFAASSKDKGDFEENAKADSLFIQQAIDLRADARNINNIYGDEVRPLIRWAFDEDTNNGDVSDEFQLNDNYVVVNLIGSKDEGYESFESVKDQVKREVLKAKKGEYIAKKLKETSADNLGAMAAAYGKGAKTGSAADLAFGASSISGIGFAPKTIGTVFTMKAGDESAPIIDDNGVVVVNVENITNALETADYSIYKGQINQRQNNSTTYKIGRAITDLSEVKDNRAKFY</sequence>
<evidence type="ECO:0000256" key="6">
    <source>
        <dbReference type="ARBA" id="ARBA00023136"/>
    </source>
</evidence>
<evidence type="ECO:0000256" key="10">
    <source>
        <dbReference type="ARBA" id="ARBA00042775"/>
    </source>
</evidence>
<dbReference type="Gene3D" id="3.10.50.40">
    <property type="match status" value="1"/>
</dbReference>
<keyword evidence="4 12" id="KW-0812">Transmembrane</keyword>
<dbReference type="GO" id="GO:0005886">
    <property type="term" value="C:plasma membrane"/>
    <property type="evidence" value="ECO:0007669"/>
    <property type="project" value="UniProtKB-SubCell"/>
</dbReference>
<dbReference type="PROSITE" id="PS50198">
    <property type="entry name" value="PPIC_PPIASE_2"/>
    <property type="match status" value="1"/>
</dbReference>
<dbReference type="InterPro" id="IPR000297">
    <property type="entry name" value="PPIase_PpiC"/>
</dbReference>
<evidence type="ECO:0000256" key="7">
    <source>
        <dbReference type="ARBA" id="ARBA00023186"/>
    </source>
</evidence>
<evidence type="ECO:0000256" key="11">
    <source>
        <dbReference type="PROSITE-ProRule" id="PRU00278"/>
    </source>
</evidence>
<evidence type="ECO:0000256" key="1">
    <source>
        <dbReference type="ARBA" id="ARBA00004382"/>
    </source>
</evidence>
<dbReference type="GO" id="GO:0003755">
    <property type="term" value="F:peptidyl-prolyl cis-trans isomerase activity"/>
    <property type="evidence" value="ECO:0007669"/>
    <property type="project" value="UniProtKB-KW"/>
</dbReference>
<keyword evidence="5 12" id="KW-1133">Transmembrane helix</keyword>
<dbReference type="PANTHER" id="PTHR47529">
    <property type="entry name" value="PEPTIDYL-PROLYL CIS-TRANS ISOMERASE D"/>
    <property type="match status" value="1"/>
</dbReference>
<dbReference type="OrthoDB" id="9812372at2"/>
<feature type="domain" description="PpiC" evidence="13">
    <location>
        <begin position="345"/>
        <end position="442"/>
    </location>
</feature>
<evidence type="ECO:0000313" key="14">
    <source>
        <dbReference type="EMBL" id="PWJ36137.1"/>
    </source>
</evidence>
<evidence type="ECO:0000256" key="3">
    <source>
        <dbReference type="ARBA" id="ARBA00022519"/>
    </source>
</evidence>
<gene>
    <name evidence="14" type="ORF">BC781_109156</name>
</gene>
<comment type="caution">
    <text evidence="14">The sequence shown here is derived from an EMBL/GenBank/DDBJ whole genome shotgun (WGS) entry which is preliminary data.</text>
</comment>
<evidence type="ECO:0000256" key="8">
    <source>
        <dbReference type="ARBA" id="ARBA00038408"/>
    </source>
</evidence>
<name>A0A315Z0E5_SEDFL</name>
<evidence type="ECO:0000256" key="2">
    <source>
        <dbReference type="ARBA" id="ARBA00022475"/>
    </source>
</evidence>